<protein>
    <recommendedName>
        <fullName evidence="5">TsaA-like domain-containing protein</fullName>
    </recommendedName>
</protein>
<dbReference type="PANTHER" id="PTHR12818:SF0">
    <property type="entry name" value="TRNA (ADENINE(37)-N6)-METHYLTRANSFERASE"/>
    <property type="match status" value="1"/>
</dbReference>
<dbReference type="PROSITE" id="PS51668">
    <property type="entry name" value="TSAA_2"/>
    <property type="match status" value="2"/>
</dbReference>
<feature type="region of interest" description="Disordered" evidence="4">
    <location>
        <begin position="364"/>
        <end position="390"/>
    </location>
</feature>
<evidence type="ECO:0000313" key="6">
    <source>
        <dbReference type="EnsemblMetazoa" id="ACOM035002-PA.1"/>
    </source>
</evidence>
<proteinExistence type="inferred from homology"/>
<feature type="domain" description="TsaA-like" evidence="5">
    <location>
        <begin position="237"/>
        <end position="355"/>
    </location>
</feature>
<sequence length="429" mass="48038">MCDSEIEFLKAQLATARSEIKNLRQQLSNLQHMHTKEIQNVMKILNDYRCDGCREKQQQNGQRQDMEGATNEDDADVCTFKPIGVIKTVFNEKRAVPRQASLATALLSRIDISPKTFNNPGHSLDGLENFSHLWIIYYFHRNPNHAKAKVAPPRLGGERVGVFSTRSPHRPCPIGLSLVQLDRVEDSKVYFLGTDMVDGTPVLDIKPYIPQYDVPVNLKEAEFLNSREAPDGEETTLTSLATALLSRIDISPKTFNNPAHSLDGLENFSHLWIIYYFHRNPNHAKAKVAPPRLGGERVGVFSTRSPHRPCPIGLSLVQLDRVEDSKVYFLGTDMVDGTPVLDIKPYIPQYDVPVNLKEAEFLNSREAPDGEETTLLDRNSATSNGQPLPNVSVPNWVLNSSSLNVMFNANAESQLEELQIEKVSAVAKQ</sequence>
<accession>A0A8W7PNR6</accession>
<dbReference type="Gene3D" id="2.40.30.70">
    <property type="entry name" value="YaeB-like"/>
    <property type="match status" value="2"/>
</dbReference>
<dbReference type="InterPro" id="IPR040372">
    <property type="entry name" value="YaeB-like"/>
</dbReference>
<evidence type="ECO:0000256" key="4">
    <source>
        <dbReference type="SAM" id="MobiDB-lite"/>
    </source>
</evidence>
<evidence type="ECO:0000259" key="5">
    <source>
        <dbReference type="PROSITE" id="PS51668"/>
    </source>
</evidence>
<keyword evidence="1" id="KW-0949">S-adenosyl-L-methionine</keyword>
<feature type="domain" description="TsaA-like" evidence="5">
    <location>
        <begin position="80"/>
        <end position="217"/>
    </location>
</feature>
<dbReference type="AlphaFoldDB" id="A0A8W7PNR6"/>
<dbReference type="NCBIfam" id="TIGR00104">
    <property type="entry name" value="tRNA_TsaA"/>
    <property type="match status" value="2"/>
</dbReference>
<dbReference type="InterPro" id="IPR023370">
    <property type="entry name" value="TrmO-like_N"/>
</dbReference>
<dbReference type="FunFam" id="2.40.30.70:FF:000004">
    <property type="entry name" value="Uncharacterized protein, isoform A"/>
    <property type="match status" value="1"/>
</dbReference>
<comment type="similarity">
    <text evidence="2">Belongs to the tRNA methyltransferase O family.</text>
</comment>
<dbReference type="InterPro" id="IPR036413">
    <property type="entry name" value="YaeB-like_sf"/>
</dbReference>
<keyword evidence="3" id="KW-0175">Coiled coil</keyword>
<name>A0A8W7PNR6_ANOCL</name>
<dbReference type="Pfam" id="PF01980">
    <property type="entry name" value="TrmO_N"/>
    <property type="match status" value="2"/>
</dbReference>
<dbReference type="EnsemblMetazoa" id="ACOM035002-RA">
    <property type="protein sequence ID" value="ACOM035002-PA.1"/>
    <property type="gene ID" value="ACOM035002"/>
</dbReference>
<dbReference type="SUPFAM" id="SSF118196">
    <property type="entry name" value="YaeB-like"/>
    <property type="match status" value="2"/>
</dbReference>
<evidence type="ECO:0000256" key="3">
    <source>
        <dbReference type="SAM" id="Coils"/>
    </source>
</evidence>
<dbReference type="Proteomes" id="UP000075882">
    <property type="component" value="Unassembled WGS sequence"/>
</dbReference>
<dbReference type="CDD" id="cd09281">
    <property type="entry name" value="UPF0066"/>
    <property type="match status" value="2"/>
</dbReference>
<evidence type="ECO:0000256" key="1">
    <source>
        <dbReference type="ARBA" id="ARBA00022691"/>
    </source>
</evidence>
<organism evidence="6">
    <name type="scientific">Anopheles coluzzii</name>
    <name type="common">African malaria mosquito</name>
    <dbReference type="NCBI Taxonomy" id="1518534"/>
    <lineage>
        <taxon>Eukaryota</taxon>
        <taxon>Metazoa</taxon>
        <taxon>Ecdysozoa</taxon>
        <taxon>Arthropoda</taxon>
        <taxon>Hexapoda</taxon>
        <taxon>Insecta</taxon>
        <taxon>Pterygota</taxon>
        <taxon>Neoptera</taxon>
        <taxon>Endopterygota</taxon>
        <taxon>Diptera</taxon>
        <taxon>Nematocera</taxon>
        <taxon>Culicoidea</taxon>
        <taxon>Culicidae</taxon>
        <taxon>Anophelinae</taxon>
        <taxon>Anopheles</taxon>
    </lineage>
</organism>
<dbReference type="VEuPathDB" id="VectorBase:ACON2_029481"/>
<feature type="compositionally biased region" description="Polar residues" evidence="4">
    <location>
        <begin position="376"/>
        <end position="390"/>
    </location>
</feature>
<dbReference type="PANTHER" id="PTHR12818">
    <property type="entry name" value="TRNA (ADENINE(37)-N6)-METHYLTRANSFERASE"/>
    <property type="match status" value="1"/>
</dbReference>
<evidence type="ECO:0000256" key="2">
    <source>
        <dbReference type="ARBA" id="ARBA00033753"/>
    </source>
</evidence>
<feature type="coiled-coil region" evidence="3">
    <location>
        <begin position="6"/>
        <end position="40"/>
    </location>
</feature>
<dbReference type="InterPro" id="IPR036414">
    <property type="entry name" value="YaeB_N_sf"/>
</dbReference>
<reference evidence="6" key="1">
    <citation type="submission" date="2022-08" db="UniProtKB">
        <authorList>
            <consortium name="EnsemblMetazoa"/>
        </authorList>
    </citation>
    <scope>IDENTIFICATION</scope>
</reference>